<evidence type="ECO:0000259" key="1">
    <source>
        <dbReference type="Pfam" id="PF00248"/>
    </source>
</evidence>
<dbReference type="Pfam" id="PF00248">
    <property type="entry name" value="Aldo_ket_red"/>
    <property type="match status" value="1"/>
</dbReference>
<dbReference type="InterPro" id="IPR053135">
    <property type="entry name" value="AKR2_Oxidoreductase"/>
</dbReference>
<dbReference type="InterPro" id="IPR036812">
    <property type="entry name" value="NAD(P)_OxRdtase_dom_sf"/>
</dbReference>
<evidence type="ECO:0000313" key="3">
    <source>
        <dbReference type="Proteomes" id="UP001501116"/>
    </source>
</evidence>
<dbReference type="SUPFAM" id="SSF51430">
    <property type="entry name" value="NAD(P)-linked oxidoreductase"/>
    <property type="match status" value="1"/>
</dbReference>
<dbReference type="EMBL" id="BAAANN010000043">
    <property type="protein sequence ID" value="GAA1986193.1"/>
    <property type="molecule type" value="Genomic_DNA"/>
</dbReference>
<dbReference type="Proteomes" id="UP001501116">
    <property type="component" value="Unassembled WGS sequence"/>
</dbReference>
<dbReference type="InterPro" id="IPR023210">
    <property type="entry name" value="NADP_OxRdtase_dom"/>
</dbReference>
<proteinExistence type="predicted"/>
<dbReference type="PANTHER" id="PTHR43312">
    <property type="entry name" value="D-THREO-ALDOSE 1-DEHYDROGENASE"/>
    <property type="match status" value="1"/>
</dbReference>
<protein>
    <submittedName>
        <fullName evidence="2">Aldo/keto reductase</fullName>
    </submittedName>
</protein>
<evidence type="ECO:0000313" key="2">
    <source>
        <dbReference type="EMBL" id="GAA1986193.1"/>
    </source>
</evidence>
<accession>A0ABP5DWM9</accession>
<sequence length="337" mass="35984">MYNDLYGAALKVRIPSVTVKRMTSPRTRIDRTGLGLAALGRPAYINLGRDGALPADRSVPALRAATHEVLDDAYLAGVRQVDVARSYGLAEDFLASWLRERGHRDVLVSSKWGYAYVGDWRLDAEVHEAKEHSLGRFRTQWTESTGLLGAAISLYQVHSLTPDSPLFTDEPLLEALAELAASGVRVGFSTSGPAQADVVRRASALEVAGQRVFTAVQSTWNVLEPSVGEALAEVREAGFTVLLKETLANGRLVVDPPEQVRAAAAAHGVGPDAIAVAAALAQPWADTVLIGPSSRAQLASNLDGTKAALSGAELAALAEPAENAEAYWARRSSLQWR</sequence>
<reference evidence="3" key="1">
    <citation type="journal article" date="2019" name="Int. J. Syst. Evol. Microbiol.">
        <title>The Global Catalogue of Microorganisms (GCM) 10K type strain sequencing project: providing services to taxonomists for standard genome sequencing and annotation.</title>
        <authorList>
            <consortium name="The Broad Institute Genomics Platform"/>
            <consortium name="The Broad Institute Genome Sequencing Center for Infectious Disease"/>
            <person name="Wu L."/>
            <person name="Ma J."/>
        </authorList>
    </citation>
    <scope>NUCLEOTIDE SEQUENCE [LARGE SCALE GENOMIC DNA]</scope>
    <source>
        <strain evidence="3">JCM 14545</strain>
    </source>
</reference>
<name>A0ABP5DWM9_9PSEU</name>
<dbReference type="PANTHER" id="PTHR43312:SF1">
    <property type="entry name" value="NADP-DEPENDENT OXIDOREDUCTASE DOMAIN-CONTAINING PROTEIN"/>
    <property type="match status" value="1"/>
</dbReference>
<keyword evidence="3" id="KW-1185">Reference proteome</keyword>
<dbReference type="Gene3D" id="3.20.20.100">
    <property type="entry name" value="NADP-dependent oxidoreductase domain"/>
    <property type="match status" value="1"/>
</dbReference>
<feature type="domain" description="NADP-dependent oxidoreductase" evidence="1">
    <location>
        <begin position="66"/>
        <end position="319"/>
    </location>
</feature>
<organism evidence="2 3">
    <name type="scientific">Amycolatopsis minnesotensis</name>
    <dbReference type="NCBI Taxonomy" id="337894"/>
    <lineage>
        <taxon>Bacteria</taxon>
        <taxon>Bacillati</taxon>
        <taxon>Actinomycetota</taxon>
        <taxon>Actinomycetes</taxon>
        <taxon>Pseudonocardiales</taxon>
        <taxon>Pseudonocardiaceae</taxon>
        <taxon>Amycolatopsis</taxon>
    </lineage>
</organism>
<gene>
    <name evidence="2" type="ORF">GCM10009754_75000</name>
</gene>
<comment type="caution">
    <text evidence="2">The sequence shown here is derived from an EMBL/GenBank/DDBJ whole genome shotgun (WGS) entry which is preliminary data.</text>
</comment>